<evidence type="ECO:0000259" key="6">
    <source>
        <dbReference type="PROSITE" id="PS50089"/>
    </source>
</evidence>
<reference evidence="7" key="2">
    <citation type="submission" date="2020-05" db="UniProtKB">
        <authorList>
            <consortium name="EnsemblMetazoa"/>
        </authorList>
    </citation>
    <scope>IDENTIFICATION</scope>
    <source>
        <strain evidence="7">WRAIR2</strain>
    </source>
</reference>
<proteinExistence type="predicted"/>
<dbReference type="Proteomes" id="UP000075884">
    <property type="component" value="Unassembled WGS sequence"/>
</dbReference>
<dbReference type="InterPro" id="IPR042123">
    <property type="entry name" value="Zip3/RNF212-like"/>
</dbReference>
<evidence type="ECO:0000256" key="5">
    <source>
        <dbReference type="SAM" id="Coils"/>
    </source>
</evidence>
<evidence type="ECO:0000256" key="1">
    <source>
        <dbReference type="ARBA" id="ARBA00022771"/>
    </source>
</evidence>
<evidence type="ECO:0000256" key="3">
    <source>
        <dbReference type="ARBA" id="ARBA00023254"/>
    </source>
</evidence>
<dbReference type="GO" id="GO:0019789">
    <property type="term" value="F:SUMO transferase activity"/>
    <property type="evidence" value="ECO:0007669"/>
    <property type="project" value="InterPro"/>
</dbReference>
<dbReference type="EnsemblMetazoa" id="ADIR011231-RA">
    <property type="protein sequence ID" value="ADIR011231-PA"/>
    <property type="gene ID" value="ADIR011231"/>
</dbReference>
<feature type="domain" description="RING-type" evidence="6">
    <location>
        <begin position="9"/>
        <end position="50"/>
    </location>
</feature>
<dbReference type="GO" id="GO:0016925">
    <property type="term" value="P:protein sumoylation"/>
    <property type="evidence" value="ECO:0007669"/>
    <property type="project" value="TreeGrafter"/>
</dbReference>
<dbReference type="InterPro" id="IPR001841">
    <property type="entry name" value="Znf_RING"/>
</dbReference>
<organism evidence="7 8">
    <name type="scientific">Anopheles dirus</name>
    <dbReference type="NCBI Taxonomy" id="7168"/>
    <lineage>
        <taxon>Eukaryota</taxon>
        <taxon>Metazoa</taxon>
        <taxon>Ecdysozoa</taxon>
        <taxon>Arthropoda</taxon>
        <taxon>Hexapoda</taxon>
        <taxon>Insecta</taxon>
        <taxon>Pterygota</taxon>
        <taxon>Neoptera</taxon>
        <taxon>Endopterygota</taxon>
        <taxon>Diptera</taxon>
        <taxon>Nematocera</taxon>
        <taxon>Culicoidea</taxon>
        <taxon>Culicidae</taxon>
        <taxon>Anophelinae</taxon>
        <taxon>Anopheles</taxon>
    </lineage>
</organism>
<name>A0A182NU89_9DIPT</name>
<evidence type="ECO:0000256" key="4">
    <source>
        <dbReference type="PROSITE-ProRule" id="PRU00175"/>
    </source>
</evidence>
<keyword evidence="2" id="KW-0862">Zinc</keyword>
<dbReference type="PANTHER" id="PTHR22663:SF17">
    <property type="entry name" value="RING FINGER PROTEIN NARYA-RELATED"/>
    <property type="match status" value="1"/>
</dbReference>
<keyword evidence="1 4" id="KW-0863">Zinc-finger</keyword>
<dbReference type="GO" id="GO:0008270">
    <property type="term" value="F:zinc ion binding"/>
    <property type="evidence" value="ECO:0007669"/>
    <property type="project" value="UniProtKB-KW"/>
</dbReference>
<sequence length="182" mass="21221">MATQRWIHCGLCFQLVAKKDIKFYHLSCLDVLCRACMVKTNRGTVCPVCNASIRKFTELSECMSQREKVLYHPAPNEFYHIACQTLLFQQRHRQGLVKAILEARHSLRRLDQLEAQIHQKVVETQRRYENLRSFRRNLQDNMRKTMMPAGGSSACTPLRIRKVRRPGTQGHPMEVCVFVYVA</sequence>
<feature type="coiled-coil region" evidence="5">
    <location>
        <begin position="96"/>
        <end position="141"/>
    </location>
</feature>
<evidence type="ECO:0000313" key="7">
    <source>
        <dbReference type="EnsemblMetazoa" id="ADIR011231-PA"/>
    </source>
</evidence>
<accession>A0A182NU89</accession>
<dbReference type="SUPFAM" id="SSF57850">
    <property type="entry name" value="RING/U-box"/>
    <property type="match status" value="1"/>
</dbReference>
<keyword evidence="1 4" id="KW-0479">Metal-binding</keyword>
<reference evidence="8" key="1">
    <citation type="submission" date="2013-03" db="EMBL/GenBank/DDBJ databases">
        <title>The Genome Sequence of Anopheles dirus WRAIR2.</title>
        <authorList>
            <consortium name="The Broad Institute Genomics Platform"/>
            <person name="Neafsey D.E."/>
            <person name="Walton C."/>
            <person name="Walker B."/>
            <person name="Young S.K."/>
            <person name="Zeng Q."/>
            <person name="Gargeya S."/>
            <person name="Fitzgerald M."/>
            <person name="Haas B."/>
            <person name="Abouelleil A."/>
            <person name="Allen A.W."/>
            <person name="Alvarado L."/>
            <person name="Arachchi H.M."/>
            <person name="Berlin A.M."/>
            <person name="Chapman S.B."/>
            <person name="Gainer-Dewar J."/>
            <person name="Goldberg J."/>
            <person name="Griggs A."/>
            <person name="Gujja S."/>
            <person name="Hansen M."/>
            <person name="Howarth C."/>
            <person name="Imamovic A."/>
            <person name="Ireland A."/>
            <person name="Larimer J."/>
            <person name="McCowan C."/>
            <person name="Murphy C."/>
            <person name="Pearson M."/>
            <person name="Poon T.W."/>
            <person name="Priest M."/>
            <person name="Roberts A."/>
            <person name="Saif S."/>
            <person name="Shea T."/>
            <person name="Sisk P."/>
            <person name="Sykes S."/>
            <person name="Wortman J."/>
            <person name="Nusbaum C."/>
            <person name="Birren B."/>
        </authorList>
    </citation>
    <scope>NUCLEOTIDE SEQUENCE [LARGE SCALE GENOMIC DNA]</scope>
    <source>
        <strain evidence="8">WRAIR2</strain>
    </source>
</reference>
<protein>
    <submittedName>
        <fullName evidence="7">RING-type domain-containing protein</fullName>
    </submittedName>
</protein>
<dbReference type="VEuPathDB" id="VectorBase:ADIR011231"/>
<dbReference type="PROSITE" id="PS50089">
    <property type="entry name" value="ZF_RING_2"/>
    <property type="match status" value="1"/>
</dbReference>
<dbReference type="GO" id="GO:0000795">
    <property type="term" value="C:synaptonemal complex"/>
    <property type="evidence" value="ECO:0007669"/>
    <property type="project" value="InterPro"/>
</dbReference>
<dbReference type="Pfam" id="PF14634">
    <property type="entry name" value="zf-RING_5"/>
    <property type="match status" value="1"/>
</dbReference>
<evidence type="ECO:0000256" key="2">
    <source>
        <dbReference type="ARBA" id="ARBA00022833"/>
    </source>
</evidence>
<dbReference type="GO" id="GO:0007129">
    <property type="term" value="P:homologous chromosome pairing at meiosis"/>
    <property type="evidence" value="ECO:0007669"/>
    <property type="project" value="TreeGrafter"/>
</dbReference>
<keyword evidence="5" id="KW-0175">Coiled coil</keyword>
<evidence type="ECO:0000313" key="8">
    <source>
        <dbReference type="Proteomes" id="UP000075884"/>
    </source>
</evidence>
<keyword evidence="8" id="KW-1185">Reference proteome</keyword>
<dbReference type="PANTHER" id="PTHR22663">
    <property type="entry name" value="RING FINGER PROTEIN NARYA-RELATED"/>
    <property type="match status" value="1"/>
</dbReference>
<keyword evidence="3" id="KW-0469">Meiosis</keyword>
<dbReference type="STRING" id="7168.A0A182NU89"/>
<dbReference type="GO" id="GO:0007131">
    <property type="term" value="P:reciprocal meiotic recombination"/>
    <property type="evidence" value="ECO:0007669"/>
    <property type="project" value="InterPro"/>
</dbReference>
<dbReference type="AlphaFoldDB" id="A0A182NU89"/>